<dbReference type="Pfam" id="PF11209">
    <property type="entry name" value="LmeA"/>
    <property type="match status" value="1"/>
</dbReference>
<dbReference type="OrthoDB" id="420681at2"/>
<dbReference type="EMBL" id="AP018227">
    <property type="protein sequence ID" value="BAY82735.1"/>
    <property type="molecule type" value="Genomic_DNA"/>
</dbReference>
<evidence type="ECO:0000313" key="2">
    <source>
        <dbReference type="Proteomes" id="UP000218418"/>
    </source>
</evidence>
<protein>
    <recommendedName>
        <fullName evidence="3">DUF2993 domain-containing protein</fullName>
    </recommendedName>
</protein>
<gene>
    <name evidence="1" type="ORF">NIES267_22190</name>
</gene>
<keyword evidence="2" id="KW-1185">Reference proteome</keyword>
<sequence length="246" mass="26806">MTQTKGLGEEALNKAAEVGMASQLDEVEGLDVDIQTNALQAVQGKVESVDIDGDGLVMNKDLRMEELDMHIDNVAINPMSAAFGKIELTKPTTGSVRVVLLEEDINRAFYSEYVQQQLMSQKININGKTTSIVPRKVDFRLPGKGKVELDATLILKETNETKKVAFSAVPNVSSDGKTVTLDNIDYGNNEETSPELTQALINQTSGLLNLSNFDLEGMDVTVKSLEVEAGKLIMLAEAYVEKIPTE</sequence>
<reference evidence="1 2" key="1">
    <citation type="submission" date="2017-06" db="EMBL/GenBank/DDBJ databases">
        <title>Genome sequencing of cyanobaciteial culture collection at National Institute for Environmental Studies (NIES).</title>
        <authorList>
            <person name="Hirose Y."/>
            <person name="Shimura Y."/>
            <person name="Fujisawa T."/>
            <person name="Nakamura Y."/>
            <person name="Kawachi M."/>
        </authorList>
    </citation>
    <scope>NUCLEOTIDE SEQUENCE [LARGE SCALE GENOMIC DNA]</scope>
    <source>
        <strain evidence="1 2">NIES-267</strain>
    </source>
</reference>
<evidence type="ECO:0008006" key="3">
    <source>
        <dbReference type="Google" id="ProtNLM"/>
    </source>
</evidence>
<organism evidence="1 2">
    <name type="scientific">Calothrix parasitica NIES-267</name>
    <dbReference type="NCBI Taxonomy" id="1973488"/>
    <lineage>
        <taxon>Bacteria</taxon>
        <taxon>Bacillati</taxon>
        <taxon>Cyanobacteriota</taxon>
        <taxon>Cyanophyceae</taxon>
        <taxon>Nostocales</taxon>
        <taxon>Calotrichaceae</taxon>
        <taxon>Calothrix</taxon>
    </lineage>
</organism>
<evidence type="ECO:0000313" key="1">
    <source>
        <dbReference type="EMBL" id="BAY82735.1"/>
    </source>
</evidence>
<dbReference type="InterPro" id="IPR021373">
    <property type="entry name" value="DUF2993"/>
</dbReference>
<dbReference type="Proteomes" id="UP000218418">
    <property type="component" value="Chromosome"/>
</dbReference>
<dbReference type="AlphaFoldDB" id="A0A1Z4LNA2"/>
<name>A0A1Z4LNA2_9CYAN</name>
<proteinExistence type="predicted"/>
<accession>A0A1Z4LNA2</accession>